<organism evidence="5 6">
    <name type="scientific">Flagellimonas allohymeniacidonis</name>
    <dbReference type="NCBI Taxonomy" id="2517819"/>
    <lineage>
        <taxon>Bacteria</taxon>
        <taxon>Pseudomonadati</taxon>
        <taxon>Bacteroidota</taxon>
        <taxon>Flavobacteriia</taxon>
        <taxon>Flavobacteriales</taxon>
        <taxon>Flavobacteriaceae</taxon>
        <taxon>Flagellimonas</taxon>
    </lineage>
</organism>
<protein>
    <submittedName>
        <fullName evidence="5">Alpha/beta hydrolase</fullName>
    </submittedName>
</protein>
<feature type="signal peptide" evidence="3">
    <location>
        <begin position="1"/>
        <end position="34"/>
    </location>
</feature>
<gene>
    <name evidence="5" type="ORF">EW142_03680</name>
</gene>
<dbReference type="AlphaFoldDB" id="A0A4Q8QHY7"/>
<dbReference type="PRINTS" id="PR00111">
    <property type="entry name" value="ABHYDROLASE"/>
</dbReference>
<dbReference type="PANTHER" id="PTHR43689:SF8">
    <property type="entry name" value="ALPHA_BETA-HYDROLASES SUPERFAMILY PROTEIN"/>
    <property type="match status" value="1"/>
</dbReference>
<dbReference type="InterPro" id="IPR002410">
    <property type="entry name" value="Peptidase_S33"/>
</dbReference>
<feature type="domain" description="AB hydrolase-1" evidence="4">
    <location>
        <begin position="78"/>
        <end position="194"/>
    </location>
</feature>
<keyword evidence="2 5" id="KW-0378">Hydrolase</keyword>
<evidence type="ECO:0000256" key="2">
    <source>
        <dbReference type="ARBA" id="ARBA00022801"/>
    </source>
</evidence>
<keyword evidence="6" id="KW-1185">Reference proteome</keyword>
<comment type="similarity">
    <text evidence="1">Belongs to the peptidase S33 family.</text>
</comment>
<evidence type="ECO:0000259" key="4">
    <source>
        <dbReference type="Pfam" id="PF00561"/>
    </source>
</evidence>
<keyword evidence="3" id="KW-0732">Signal</keyword>
<dbReference type="InterPro" id="IPR029058">
    <property type="entry name" value="AB_hydrolase_fold"/>
</dbReference>
<dbReference type="OrthoDB" id="1224630at2"/>
<accession>A0A4Q8QHY7</accession>
<proteinExistence type="inferred from homology"/>
<dbReference type="InterPro" id="IPR000073">
    <property type="entry name" value="AB_hydrolase_1"/>
</dbReference>
<name>A0A4Q8QHY7_9FLAO</name>
<evidence type="ECO:0000313" key="6">
    <source>
        <dbReference type="Proteomes" id="UP000291981"/>
    </source>
</evidence>
<dbReference type="GO" id="GO:0006508">
    <property type="term" value="P:proteolysis"/>
    <property type="evidence" value="ECO:0007669"/>
    <property type="project" value="InterPro"/>
</dbReference>
<dbReference type="SUPFAM" id="SSF53474">
    <property type="entry name" value="alpha/beta-Hydrolases"/>
    <property type="match status" value="1"/>
</dbReference>
<evidence type="ECO:0000313" key="5">
    <source>
        <dbReference type="EMBL" id="TAI48908.1"/>
    </source>
</evidence>
<evidence type="ECO:0000256" key="3">
    <source>
        <dbReference type="SAM" id="SignalP"/>
    </source>
</evidence>
<dbReference type="Proteomes" id="UP000291981">
    <property type="component" value="Unassembled WGS sequence"/>
</dbReference>
<dbReference type="PRINTS" id="PR00793">
    <property type="entry name" value="PROAMNOPTASE"/>
</dbReference>
<evidence type="ECO:0000256" key="1">
    <source>
        <dbReference type="ARBA" id="ARBA00010088"/>
    </source>
</evidence>
<dbReference type="Pfam" id="PF00561">
    <property type="entry name" value="Abhydrolase_1"/>
    <property type="match status" value="1"/>
</dbReference>
<dbReference type="GO" id="GO:0008233">
    <property type="term" value="F:peptidase activity"/>
    <property type="evidence" value="ECO:0007669"/>
    <property type="project" value="InterPro"/>
</dbReference>
<feature type="chain" id="PRO_5021024674" evidence="3">
    <location>
        <begin position="35"/>
        <end position="292"/>
    </location>
</feature>
<dbReference type="PANTHER" id="PTHR43689">
    <property type="entry name" value="HYDROLASE"/>
    <property type="match status" value="1"/>
</dbReference>
<dbReference type="RefSeq" id="WP_130609804.1">
    <property type="nucleotide sequence ID" value="NZ_SGIU01000001.1"/>
</dbReference>
<sequence>MSKTPKQNRKRFKKRHILLTLGFGYLLFANSCMTMRTSAKNTKAFFGQYEVAYEDKTEVILDREVHYIQTGKEDGHNLVFLHGSPGSWDAYKNYLTDSTLLSRYRIIAPDRPGFGKSGFRKSSSLREQSMLLNQLLERLDNGQPTTLIGHSYGGPLIVQMAVDRPELYQNLVILAGALDPAAEKPEKWRKPLTWIPLKYLVPGALKPSNDELWFLKNDLKELEPRLSQIRQRTLIIHGKKDKLVPYQNVDFMKSRFSQVDSLKIVPLENENHFIVWTQEQLIKASLLNWVSE</sequence>
<dbReference type="Gene3D" id="3.40.50.1820">
    <property type="entry name" value="alpha/beta hydrolase"/>
    <property type="match status" value="1"/>
</dbReference>
<comment type="caution">
    <text evidence="5">The sequence shown here is derived from an EMBL/GenBank/DDBJ whole genome shotgun (WGS) entry which is preliminary data.</text>
</comment>
<dbReference type="EMBL" id="SGIU01000001">
    <property type="protein sequence ID" value="TAI48908.1"/>
    <property type="molecule type" value="Genomic_DNA"/>
</dbReference>
<reference evidence="5 6" key="1">
    <citation type="submission" date="2019-02" db="EMBL/GenBank/DDBJ databases">
        <title>Draft genome sequence of Muricauda sp. 176CP4-71.</title>
        <authorList>
            <person name="Park J.-S."/>
        </authorList>
    </citation>
    <scope>NUCLEOTIDE SEQUENCE [LARGE SCALE GENOMIC DNA]</scope>
    <source>
        <strain evidence="5 6">176CP4-71</strain>
    </source>
</reference>